<proteinExistence type="predicted"/>
<dbReference type="AlphaFoldDB" id="A0A2T4UG95"/>
<dbReference type="EMBL" id="PYYB01000001">
    <property type="protein sequence ID" value="PTL58271.1"/>
    <property type="molecule type" value="Genomic_DNA"/>
</dbReference>
<protein>
    <recommendedName>
        <fullName evidence="3">DprA winged helix domain-containing protein</fullName>
    </recommendedName>
</protein>
<sequence>MSHSPSGRPAAALARPGVADLHVQRRRRVDTVVAALRGRDGRRMTGRELAACLQVPESEVRALLGLARAAGDVSVMGATPAGDLLYVATAVAPPLRTAS</sequence>
<name>A0A2T4UG95_9ACTN</name>
<evidence type="ECO:0000313" key="2">
    <source>
        <dbReference type="Proteomes" id="UP000240739"/>
    </source>
</evidence>
<evidence type="ECO:0008006" key="3">
    <source>
        <dbReference type="Google" id="ProtNLM"/>
    </source>
</evidence>
<reference evidence="1 2" key="1">
    <citation type="submission" date="2018-03" db="EMBL/GenBank/DDBJ databases">
        <title>Aquarubrobacter algicola gen. nov., sp. nov., a novel actinobacterium isolated from shallow eutrophic lake during the end of cyanobacterial harmful algal blooms.</title>
        <authorList>
            <person name="Chun S.J."/>
        </authorList>
    </citation>
    <scope>NUCLEOTIDE SEQUENCE [LARGE SCALE GENOMIC DNA]</scope>
    <source>
        <strain evidence="1 2">Seoho-28</strain>
    </source>
</reference>
<dbReference type="RefSeq" id="WP_107566709.1">
    <property type="nucleotide sequence ID" value="NZ_PYYB01000001.1"/>
</dbReference>
<dbReference type="Proteomes" id="UP000240739">
    <property type="component" value="Unassembled WGS sequence"/>
</dbReference>
<evidence type="ECO:0000313" key="1">
    <source>
        <dbReference type="EMBL" id="PTL58271.1"/>
    </source>
</evidence>
<comment type="caution">
    <text evidence="1">The sequence shown here is derived from an EMBL/GenBank/DDBJ whole genome shotgun (WGS) entry which is preliminary data.</text>
</comment>
<gene>
    <name evidence="1" type="ORF">C7Y72_00715</name>
</gene>
<organism evidence="1 2">
    <name type="scientific">Paraconexibacter algicola</name>
    <dbReference type="NCBI Taxonomy" id="2133960"/>
    <lineage>
        <taxon>Bacteria</taxon>
        <taxon>Bacillati</taxon>
        <taxon>Actinomycetota</taxon>
        <taxon>Thermoleophilia</taxon>
        <taxon>Solirubrobacterales</taxon>
        <taxon>Paraconexibacteraceae</taxon>
        <taxon>Paraconexibacter</taxon>
    </lineage>
</organism>
<keyword evidence="2" id="KW-1185">Reference proteome</keyword>
<accession>A0A2T4UG95</accession>